<comment type="caution">
    <text evidence="2">The sequence shown here is derived from an EMBL/GenBank/DDBJ whole genome shotgun (WGS) entry which is preliminary data.</text>
</comment>
<dbReference type="RefSeq" id="WP_380223804.1">
    <property type="nucleotide sequence ID" value="NZ_JBHSOF010000003.1"/>
</dbReference>
<organism evidence="2 3">
    <name type="scientific">Kitasatospora misakiensis</name>
    <dbReference type="NCBI Taxonomy" id="67330"/>
    <lineage>
        <taxon>Bacteria</taxon>
        <taxon>Bacillati</taxon>
        <taxon>Actinomycetota</taxon>
        <taxon>Actinomycetes</taxon>
        <taxon>Kitasatosporales</taxon>
        <taxon>Streptomycetaceae</taxon>
        <taxon>Kitasatospora</taxon>
    </lineage>
</organism>
<keyword evidence="3" id="KW-1185">Reference proteome</keyword>
<evidence type="ECO:0000259" key="1">
    <source>
        <dbReference type="Pfam" id="PF21806"/>
    </source>
</evidence>
<sequence>MGLEFHGIDPETNEEGSPTVWVDVDRRRLVFQGDTVTGAESAVHLEMRDQYSVTDEADQFAAWKAGHRYSMDDRAEWWHPFHDFVVETIARGVTIRRARIVSEPVTEYIRYEHSHTFTNIAAGEQIRWLPRSRTLDLALPGADFWLFDSRIVRFNLFTGDGEWADLRNVMTEEPATVELCAKAFEAVWERAVPHGDFKV</sequence>
<accession>A0ABW0WZ43</accession>
<reference evidence="3" key="1">
    <citation type="journal article" date="2019" name="Int. J. Syst. Evol. Microbiol.">
        <title>The Global Catalogue of Microorganisms (GCM) 10K type strain sequencing project: providing services to taxonomists for standard genome sequencing and annotation.</title>
        <authorList>
            <consortium name="The Broad Institute Genomics Platform"/>
            <consortium name="The Broad Institute Genome Sequencing Center for Infectious Disease"/>
            <person name="Wu L."/>
            <person name="Ma J."/>
        </authorList>
    </citation>
    <scope>NUCLEOTIDE SEQUENCE [LARGE SCALE GENOMIC DNA]</scope>
    <source>
        <strain evidence="3">CGMCC 4.1437</strain>
    </source>
</reference>
<gene>
    <name evidence="2" type="ORF">ACFP3U_04310</name>
</gene>
<protein>
    <submittedName>
        <fullName evidence="2">DUF6879 family protein</fullName>
    </submittedName>
</protein>
<dbReference type="Pfam" id="PF21806">
    <property type="entry name" value="DUF6879"/>
    <property type="match status" value="1"/>
</dbReference>
<evidence type="ECO:0000313" key="3">
    <source>
        <dbReference type="Proteomes" id="UP001595975"/>
    </source>
</evidence>
<name>A0ABW0WZ43_9ACTN</name>
<dbReference type="InterPro" id="IPR049244">
    <property type="entry name" value="DUF6879"/>
</dbReference>
<dbReference type="EMBL" id="JBHSOF010000003">
    <property type="protein sequence ID" value="MFC5662204.1"/>
    <property type="molecule type" value="Genomic_DNA"/>
</dbReference>
<feature type="domain" description="DUF6879" evidence="1">
    <location>
        <begin position="39"/>
        <end position="198"/>
    </location>
</feature>
<dbReference type="Proteomes" id="UP001595975">
    <property type="component" value="Unassembled WGS sequence"/>
</dbReference>
<proteinExistence type="predicted"/>
<evidence type="ECO:0000313" key="2">
    <source>
        <dbReference type="EMBL" id="MFC5662204.1"/>
    </source>
</evidence>